<evidence type="ECO:0000313" key="3">
    <source>
        <dbReference type="EMBL" id="SBT08628.1"/>
    </source>
</evidence>
<evidence type="ECO:0000256" key="1">
    <source>
        <dbReference type="SAM" id="SignalP"/>
    </source>
</evidence>
<dbReference type="Proteomes" id="UP000199600">
    <property type="component" value="Unassembled WGS sequence"/>
</dbReference>
<dbReference type="Pfam" id="PF07589">
    <property type="entry name" value="PEP-CTERM"/>
    <property type="match status" value="1"/>
</dbReference>
<keyword evidence="4" id="KW-1185">Reference proteome</keyword>
<dbReference type="EMBL" id="FLQY01000208">
    <property type="protein sequence ID" value="SBT08628.1"/>
    <property type="molecule type" value="Genomic_DNA"/>
</dbReference>
<dbReference type="AlphaFoldDB" id="A0A1A8XX75"/>
<gene>
    <name evidence="3" type="ORF">PROAA_2860002</name>
</gene>
<organism evidence="3 4">
    <name type="scientific">Candidatus Propionivibrio aalborgensis</name>
    <dbReference type="NCBI Taxonomy" id="1860101"/>
    <lineage>
        <taxon>Bacteria</taxon>
        <taxon>Pseudomonadati</taxon>
        <taxon>Pseudomonadota</taxon>
        <taxon>Betaproteobacteria</taxon>
        <taxon>Rhodocyclales</taxon>
        <taxon>Rhodocyclaceae</taxon>
        <taxon>Propionivibrio</taxon>
    </lineage>
</organism>
<reference evidence="3 4" key="1">
    <citation type="submission" date="2016-06" db="EMBL/GenBank/DDBJ databases">
        <authorList>
            <person name="Kjaerup R.B."/>
            <person name="Dalgaard T.S."/>
            <person name="Juul-Madsen H.R."/>
        </authorList>
    </citation>
    <scope>NUCLEOTIDE SEQUENCE [LARGE SCALE GENOMIC DNA]</scope>
    <source>
        <strain evidence="3">2</strain>
    </source>
</reference>
<name>A0A1A8XX75_9RHOO</name>
<feature type="chain" id="PRO_5008381821" description="Ice-binding protein C-terminal domain-containing protein" evidence="1">
    <location>
        <begin position="21"/>
        <end position="261"/>
    </location>
</feature>
<dbReference type="RefSeq" id="WP_186411301.1">
    <property type="nucleotide sequence ID" value="NZ_FLQY01000208.1"/>
</dbReference>
<feature type="domain" description="Ice-binding protein C-terminal" evidence="2">
    <location>
        <begin position="233"/>
        <end position="255"/>
    </location>
</feature>
<evidence type="ECO:0000259" key="2">
    <source>
        <dbReference type="Pfam" id="PF07589"/>
    </source>
</evidence>
<evidence type="ECO:0000313" key="4">
    <source>
        <dbReference type="Proteomes" id="UP000199600"/>
    </source>
</evidence>
<protein>
    <recommendedName>
        <fullName evidence="2">Ice-binding protein C-terminal domain-containing protein</fullName>
    </recommendedName>
</protein>
<keyword evidence="1" id="KW-0732">Signal</keyword>
<feature type="signal peptide" evidence="1">
    <location>
        <begin position="1"/>
        <end position="20"/>
    </location>
</feature>
<sequence>MLIRTFAATLAALVALPASAYTIDGNLTDWGVQTNFTTGNAIKGHTVDTDSTGNLSQYVNPGWGGQAYDAEALYVDYDSSKLYLALITGHNPAMVNSGSSSYAPGDFLIDFGRDGTFEYGIKTTGVDIGKLFKIAGESDLKFGLFTGQGTPYTDGRNAVSIKDGHGQKLGTGGTLAISGAFTGYGAYTGDTHYAYEAAIDISLFGGDWSLPFDVQWTMQCGNDLVLADPPQATVPEPMSIALFGIALAGLGLSRRRNQNSC</sequence>
<dbReference type="NCBIfam" id="TIGR02595">
    <property type="entry name" value="PEP_CTERM"/>
    <property type="match status" value="1"/>
</dbReference>
<accession>A0A1A8XX75</accession>
<proteinExistence type="predicted"/>
<dbReference type="InterPro" id="IPR013424">
    <property type="entry name" value="Ice-binding_C"/>
</dbReference>